<reference evidence="2 3" key="1">
    <citation type="journal article" date="2012" name="PLoS Pathog.">
        <title>Diverse lifestyles and strategies of plant pathogenesis encoded in the genomes of eighteen Dothideomycetes fungi.</title>
        <authorList>
            <person name="Ohm R.A."/>
            <person name="Feau N."/>
            <person name="Henrissat B."/>
            <person name="Schoch C.L."/>
            <person name="Horwitz B.A."/>
            <person name="Barry K.W."/>
            <person name="Condon B.J."/>
            <person name="Copeland A.C."/>
            <person name="Dhillon B."/>
            <person name="Glaser F."/>
            <person name="Hesse C.N."/>
            <person name="Kosti I."/>
            <person name="LaButti K."/>
            <person name="Lindquist E.A."/>
            <person name="Lucas S."/>
            <person name="Salamov A.A."/>
            <person name="Bradshaw R.E."/>
            <person name="Ciuffetti L."/>
            <person name="Hamelin R.C."/>
            <person name="Kema G.H.J."/>
            <person name="Lawrence C."/>
            <person name="Scott J.A."/>
            <person name="Spatafora J.W."/>
            <person name="Turgeon B.G."/>
            <person name="de Wit P.J.G.M."/>
            <person name="Zhong S."/>
            <person name="Goodwin S.B."/>
            <person name="Grigoriev I.V."/>
        </authorList>
    </citation>
    <scope>NUCLEOTIDE SEQUENCE [LARGE SCALE GENOMIC DNA]</scope>
    <source>
        <strain evidence="2 3">CIRAD86</strain>
    </source>
</reference>
<feature type="region of interest" description="Disordered" evidence="1">
    <location>
        <begin position="1"/>
        <end position="61"/>
    </location>
</feature>
<proteinExistence type="predicted"/>
<name>M3APM4_PSEFD</name>
<evidence type="ECO:0000313" key="2">
    <source>
        <dbReference type="EMBL" id="EME79392.1"/>
    </source>
</evidence>
<dbReference type="Proteomes" id="UP000016932">
    <property type="component" value="Unassembled WGS sequence"/>
</dbReference>
<protein>
    <submittedName>
        <fullName evidence="2">Uncharacterized protein</fullName>
    </submittedName>
</protein>
<dbReference type="AlphaFoldDB" id="M3APM4"/>
<feature type="compositionally biased region" description="Low complexity" evidence="1">
    <location>
        <begin position="26"/>
        <end position="40"/>
    </location>
</feature>
<dbReference type="EMBL" id="KB446562">
    <property type="protein sequence ID" value="EME79392.1"/>
    <property type="molecule type" value="Genomic_DNA"/>
</dbReference>
<organism evidence="2 3">
    <name type="scientific">Pseudocercospora fijiensis (strain CIRAD86)</name>
    <name type="common">Black leaf streak disease fungus</name>
    <name type="synonym">Mycosphaerella fijiensis</name>
    <dbReference type="NCBI Taxonomy" id="383855"/>
    <lineage>
        <taxon>Eukaryota</taxon>
        <taxon>Fungi</taxon>
        <taxon>Dikarya</taxon>
        <taxon>Ascomycota</taxon>
        <taxon>Pezizomycotina</taxon>
        <taxon>Dothideomycetes</taxon>
        <taxon>Dothideomycetidae</taxon>
        <taxon>Mycosphaerellales</taxon>
        <taxon>Mycosphaerellaceae</taxon>
        <taxon>Pseudocercospora</taxon>
    </lineage>
</organism>
<gene>
    <name evidence="2" type="ORF">MYCFIDRAFT_212206</name>
</gene>
<dbReference type="KEGG" id="pfj:MYCFIDRAFT_212206"/>
<dbReference type="VEuPathDB" id="FungiDB:MYCFIDRAFT_212206"/>
<dbReference type="HOGENOM" id="CLU_2498819_0_0_1"/>
<evidence type="ECO:0000256" key="1">
    <source>
        <dbReference type="SAM" id="MobiDB-lite"/>
    </source>
</evidence>
<dbReference type="RefSeq" id="XP_007930115.1">
    <property type="nucleotide sequence ID" value="XM_007931924.1"/>
</dbReference>
<keyword evidence="3" id="KW-1185">Reference proteome</keyword>
<dbReference type="STRING" id="383855.M3APM4"/>
<accession>M3APM4</accession>
<dbReference type="GeneID" id="19337644"/>
<sequence length="86" mass="8651">MDEPDEEEPERPSIGGSGFGAGLGFNSGSSGLGANANGACNEEEEEEEDSRPAFGGLGFGGTRAHMAGFGLGLNKASDDNEDEGAI</sequence>
<evidence type="ECO:0000313" key="3">
    <source>
        <dbReference type="Proteomes" id="UP000016932"/>
    </source>
</evidence>
<feature type="compositionally biased region" description="Gly residues" evidence="1">
    <location>
        <begin position="15"/>
        <end position="25"/>
    </location>
</feature>